<dbReference type="Pfam" id="PF05717">
    <property type="entry name" value="TnpB_IS66"/>
    <property type="match status" value="1"/>
</dbReference>
<dbReference type="EMBL" id="CBTK010000070">
    <property type="protein sequence ID" value="CDH44327.1"/>
    <property type="molecule type" value="Genomic_DNA"/>
</dbReference>
<gene>
    <name evidence="1" type="ORF">BN874_1610001</name>
</gene>
<dbReference type="OrthoDB" id="4956084at2"/>
<evidence type="ECO:0000313" key="1">
    <source>
        <dbReference type="EMBL" id="CDH44327.1"/>
    </source>
</evidence>
<sequence length="112" mass="12871">MLMPNSRVRVYVCLEPMDMRKSFSGLSGAVRSVLNQDPLNGHVFMFLNHRRNYVKMLWWDRTGYCIVAKKLTKGNFSAVSKGTMTTAELAQVLEGIDISRAKTSRFYEYLPE</sequence>
<proteinExistence type="predicted"/>
<dbReference type="RefSeq" id="WP_034431509.1">
    <property type="nucleotide sequence ID" value="NZ_CBTK010000070.1"/>
</dbReference>
<comment type="caution">
    <text evidence="1">The sequence shown here is derived from an EMBL/GenBank/DDBJ whole genome shotgun (WGS) entry which is preliminary data.</text>
</comment>
<dbReference type="AlphaFoldDB" id="A0A7U7G9E1"/>
<dbReference type="PANTHER" id="PTHR36455">
    <property type="match status" value="1"/>
</dbReference>
<reference evidence="1 2" key="1">
    <citation type="journal article" date="2014" name="ISME J.">
        <title>Candidatus Competibacter-lineage genomes retrieved from metagenomes reveal functional metabolic diversity.</title>
        <authorList>
            <person name="McIlroy S.J."/>
            <person name="Albertsen M."/>
            <person name="Andresen E.K."/>
            <person name="Saunders A.M."/>
            <person name="Kristiansen R."/>
            <person name="Stokholm-Bjerregaard M."/>
            <person name="Nielsen K.L."/>
            <person name="Nielsen P.H."/>
        </authorList>
    </citation>
    <scope>NUCLEOTIDE SEQUENCE [LARGE SCALE GENOMIC DNA]</scope>
    <source>
        <strain evidence="1 2">Run_B_J11</strain>
    </source>
</reference>
<protein>
    <recommendedName>
        <fullName evidence="3">Transposase</fullName>
    </recommendedName>
</protein>
<name>A0A7U7G9E1_9GAMM</name>
<dbReference type="NCBIfam" id="NF033819">
    <property type="entry name" value="IS66_TnpB"/>
    <property type="match status" value="1"/>
</dbReference>
<dbReference type="PANTHER" id="PTHR36455:SF1">
    <property type="entry name" value="BLR8292 PROTEIN"/>
    <property type="match status" value="1"/>
</dbReference>
<organism evidence="1 2">
    <name type="scientific">Candidatus Contendobacter odensis Run_B_J11</name>
    <dbReference type="NCBI Taxonomy" id="1400861"/>
    <lineage>
        <taxon>Bacteria</taxon>
        <taxon>Pseudomonadati</taxon>
        <taxon>Pseudomonadota</taxon>
        <taxon>Gammaproteobacteria</taxon>
        <taxon>Candidatus Competibacteraceae</taxon>
        <taxon>Candidatus Contendibacter</taxon>
    </lineage>
</organism>
<accession>A0A7U7G9E1</accession>
<evidence type="ECO:0008006" key="3">
    <source>
        <dbReference type="Google" id="ProtNLM"/>
    </source>
</evidence>
<keyword evidence="2" id="KW-1185">Reference proteome</keyword>
<dbReference type="InterPro" id="IPR008878">
    <property type="entry name" value="Transposase_IS66_Orf2"/>
</dbReference>
<dbReference type="Proteomes" id="UP000019184">
    <property type="component" value="Unassembled WGS sequence"/>
</dbReference>
<evidence type="ECO:0000313" key="2">
    <source>
        <dbReference type="Proteomes" id="UP000019184"/>
    </source>
</evidence>